<keyword evidence="3" id="KW-1185">Reference proteome</keyword>
<evidence type="ECO:0000313" key="2">
    <source>
        <dbReference type="EMBL" id="KAJ1112390.1"/>
    </source>
</evidence>
<name>A0AAV7NBZ9_PLEWA</name>
<dbReference type="AlphaFoldDB" id="A0AAV7NBZ9"/>
<proteinExistence type="predicted"/>
<feature type="compositionally biased region" description="Low complexity" evidence="1">
    <location>
        <begin position="146"/>
        <end position="162"/>
    </location>
</feature>
<evidence type="ECO:0000256" key="1">
    <source>
        <dbReference type="SAM" id="MobiDB-lite"/>
    </source>
</evidence>
<organism evidence="2 3">
    <name type="scientific">Pleurodeles waltl</name>
    <name type="common">Iberian ribbed newt</name>
    <dbReference type="NCBI Taxonomy" id="8319"/>
    <lineage>
        <taxon>Eukaryota</taxon>
        <taxon>Metazoa</taxon>
        <taxon>Chordata</taxon>
        <taxon>Craniata</taxon>
        <taxon>Vertebrata</taxon>
        <taxon>Euteleostomi</taxon>
        <taxon>Amphibia</taxon>
        <taxon>Batrachia</taxon>
        <taxon>Caudata</taxon>
        <taxon>Salamandroidea</taxon>
        <taxon>Salamandridae</taxon>
        <taxon>Pleurodelinae</taxon>
        <taxon>Pleurodeles</taxon>
    </lineage>
</organism>
<dbReference type="Proteomes" id="UP001066276">
    <property type="component" value="Chromosome 8"/>
</dbReference>
<reference evidence="2" key="1">
    <citation type="journal article" date="2022" name="bioRxiv">
        <title>Sequencing and chromosome-scale assembly of the giantPleurodeles waltlgenome.</title>
        <authorList>
            <person name="Brown T."/>
            <person name="Elewa A."/>
            <person name="Iarovenko S."/>
            <person name="Subramanian E."/>
            <person name="Araus A.J."/>
            <person name="Petzold A."/>
            <person name="Susuki M."/>
            <person name="Suzuki K.-i.T."/>
            <person name="Hayashi T."/>
            <person name="Toyoda A."/>
            <person name="Oliveira C."/>
            <person name="Osipova E."/>
            <person name="Leigh N.D."/>
            <person name="Simon A."/>
            <person name="Yun M.H."/>
        </authorList>
    </citation>
    <scope>NUCLEOTIDE SEQUENCE</scope>
    <source>
        <strain evidence="2">20211129_DDA</strain>
        <tissue evidence="2">Liver</tissue>
    </source>
</reference>
<feature type="region of interest" description="Disordered" evidence="1">
    <location>
        <begin position="1"/>
        <end position="35"/>
    </location>
</feature>
<protein>
    <submittedName>
        <fullName evidence="2">Uncharacterized protein</fullName>
    </submittedName>
</protein>
<feature type="region of interest" description="Disordered" evidence="1">
    <location>
        <begin position="120"/>
        <end position="139"/>
    </location>
</feature>
<sequence length="180" mass="18761">MSCLPKAGSALRDPTRVHAAHNRRATKAGEPQLLSSRLKELKPLVGRELGRPGATWSRKQTWRAACAAPGVGCPAPGAEALAPGRSVSTKVSGDCRRERCAGVAGGLGARPARSRRLWPGREDCGAGRSTRTGFSWGLASPRNLDAPPWAEAGAEAAETPRALRGQSLTPVEIGEGTQGP</sequence>
<dbReference type="EMBL" id="JANPWB010000012">
    <property type="protein sequence ID" value="KAJ1112390.1"/>
    <property type="molecule type" value="Genomic_DNA"/>
</dbReference>
<gene>
    <name evidence="2" type="ORF">NDU88_000654</name>
</gene>
<accession>A0AAV7NBZ9</accession>
<feature type="region of interest" description="Disordered" evidence="1">
    <location>
        <begin position="144"/>
        <end position="180"/>
    </location>
</feature>
<evidence type="ECO:0000313" key="3">
    <source>
        <dbReference type="Proteomes" id="UP001066276"/>
    </source>
</evidence>
<comment type="caution">
    <text evidence="2">The sequence shown here is derived from an EMBL/GenBank/DDBJ whole genome shotgun (WGS) entry which is preliminary data.</text>
</comment>